<protein>
    <recommendedName>
        <fullName evidence="1">Tc1-like transposase DDE domain-containing protein</fullName>
    </recommendedName>
</protein>
<name>A0AAV8Y386_9CUCU</name>
<evidence type="ECO:0000313" key="2">
    <source>
        <dbReference type="EMBL" id="KAJ8945559.1"/>
    </source>
</evidence>
<dbReference type="GO" id="GO:0003676">
    <property type="term" value="F:nucleic acid binding"/>
    <property type="evidence" value="ECO:0007669"/>
    <property type="project" value="InterPro"/>
</dbReference>
<dbReference type="PANTHER" id="PTHR33939">
    <property type="entry name" value="PROTEIN CBG22215"/>
    <property type="match status" value="1"/>
</dbReference>
<keyword evidence="3" id="KW-1185">Reference proteome</keyword>
<proteinExistence type="predicted"/>
<sequence>MTIMESRRIVILRVEYLEKIRHYRESNRHIIYLDETWFDTHDVVKYGWVDSSPKCALNTPCSRGKRIIILHAGSGNGFVPNALLLSAKNISQSSADYHEDMTANLFEKWFSEQLLPNIPPKSVIVMDNAPYHSRILNKIPNITTKKEDILKFMRNKNMNIPEKIPVKRKLLELIKEQHFKNEYVIDHLASIHGHNVTRLPPYYCVFNPIEMVWAAVKGRLRKYNQSPTLSASVVDNVRKITDELDNTELWRNCVRSVINKEAEYPRLPSVNPVIIQLNNSESESESESESASECE</sequence>
<dbReference type="InterPro" id="IPR036397">
    <property type="entry name" value="RNaseH_sf"/>
</dbReference>
<reference evidence="2" key="1">
    <citation type="journal article" date="2023" name="Insect Mol. Biol.">
        <title>Genome sequencing provides insights into the evolution of gene families encoding plant cell wall-degrading enzymes in longhorned beetles.</title>
        <authorList>
            <person name="Shin N.R."/>
            <person name="Okamura Y."/>
            <person name="Kirsch R."/>
            <person name="Pauchet Y."/>
        </authorList>
    </citation>
    <scope>NUCLEOTIDE SEQUENCE</scope>
    <source>
        <strain evidence="2">AMC_N1</strain>
    </source>
</reference>
<dbReference type="EMBL" id="JAPWTK010000213">
    <property type="protein sequence ID" value="KAJ8945559.1"/>
    <property type="molecule type" value="Genomic_DNA"/>
</dbReference>
<evidence type="ECO:0000259" key="1">
    <source>
        <dbReference type="Pfam" id="PF13358"/>
    </source>
</evidence>
<dbReference type="PANTHER" id="PTHR33939:SF1">
    <property type="entry name" value="DUF4371 DOMAIN-CONTAINING PROTEIN"/>
    <property type="match status" value="1"/>
</dbReference>
<gene>
    <name evidence="2" type="ORF">NQ318_020406</name>
</gene>
<comment type="caution">
    <text evidence="2">The sequence shown here is derived from an EMBL/GenBank/DDBJ whole genome shotgun (WGS) entry which is preliminary data.</text>
</comment>
<dbReference type="Proteomes" id="UP001162162">
    <property type="component" value="Unassembled WGS sequence"/>
</dbReference>
<accession>A0AAV8Y386</accession>
<dbReference type="Gene3D" id="3.30.420.10">
    <property type="entry name" value="Ribonuclease H-like superfamily/Ribonuclease H"/>
    <property type="match status" value="1"/>
</dbReference>
<dbReference type="InterPro" id="IPR038717">
    <property type="entry name" value="Tc1-like_DDE_dom"/>
</dbReference>
<organism evidence="2 3">
    <name type="scientific">Aromia moschata</name>
    <dbReference type="NCBI Taxonomy" id="1265417"/>
    <lineage>
        <taxon>Eukaryota</taxon>
        <taxon>Metazoa</taxon>
        <taxon>Ecdysozoa</taxon>
        <taxon>Arthropoda</taxon>
        <taxon>Hexapoda</taxon>
        <taxon>Insecta</taxon>
        <taxon>Pterygota</taxon>
        <taxon>Neoptera</taxon>
        <taxon>Endopterygota</taxon>
        <taxon>Coleoptera</taxon>
        <taxon>Polyphaga</taxon>
        <taxon>Cucujiformia</taxon>
        <taxon>Chrysomeloidea</taxon>
        <taxon>Cerambycidae</taxon>
        <taxon>Cerambycinae</taxon>
        <taxon>Callichromatini</taxon>
        <taxon>Aromia</taxon>
    </lineage>
</organism>
<feature type="domain" description="Tc1-like transposase DDE" evidence="1">
    <location>
        <begin position="30"/>
        <end position="227"/>
    </location>
</feature>
<dbReference type="AlphaFoldDB" id="A0AAV8Y386"/>
<evidence type="ECO:0000313" key="3">
    <source>
        <dbReference type="Proteomes" id="UP001162162"/>
    </source>
</evidence>
<dbReference type="Pfam" id="PF13358">
    <property type="entry name" value="DDE_3"/>
    <property type="match status" value="1"/>
</dbReference>